<comment type="similarity">
    <text evidence="1">Belongs to the metallo-beta-lactamase superfamily.</text>
</comment>
<dbReference type="InterPro" id="IPR001279">
    <property type="entry name" value="Metallo-B-lactamas"/>
</dbReference>
<evidence type="ECO:0000313" key="7">
    <source>
        <dbReference type="EMBL" id="SDT53586.1"/>
    </source>
</evidence>
<dbReference type="InterPro" id="IPR051013">
    <property type="entry name" value="MBL_superfamily_lactonases"/>
</dbReference>
<dbReference type="GO" id="GO:0046872">
    <property type="term" value="F:metal ion binding"/>
    <property type="evidence" value="ECO:0007669"/>
    <property type="project" value="UniProtKB-KW"/>
</dbReference>
<evidence type="ECO:0000313" key="8">
    <source>
        <dbReference type="Proteomes" id="UP000198481"/>
    </source>
</evidence>
<evidence type="ECO:0000256" key="4">
    <source>
        <dbReference type="ARBA" id="ARBA00022833"/>
    </source>
</evidence>
<feature type="signal peptide" evidence="5">
    <location>
        <begin position="1"/>
        <end position="42"/>
    </location>
</feature>
<evidence type="ECO:0000256" key="3">
    <source>
        <dbReference type="ARBA" id="ARBA00022801"/>
    </source>
</evidence>
<dbReference type="GO" id="GO:0016787">
    <property type="term" value="F:hydrolase activity"/>
    <property type="evidence" value="ECO:0007669"/>
    <property type="project" value="UniProtKB-KW"/>
</dbReference>
<keyword evidence="3" id="KW-0378">Hydrolase</keyword>
<evidence type="ECO:0000256" key="5">
    <source>
        <dbReference type="SAM" id="SignalP"/>
    </source>
</evidence>
<evidence type="ECO:0000256" key="2">
    <source>
        <dbReference type="ARBA" id="ARBA00022723"/>
    </source>
</evidence>
<dbReference type="Proteomes" id="UP000198481">
    <property type="component" value="Chromosome I"/>
</dbReference>
<dbReference type="PANTHER" id="PTHR42978:SF6">
    <property type="entry name" value="QUORUM-QUENCHING LACTONASE YTNP-RELATED"/>
    <property type="match status" value="1"/>
</dbReference>
<dbReference type="SUPFAM" id="SSF56281">
    <property type="entry name" value="Metallo-hydrolase/oxidoreductase"/>
    <property type="match status" value="1"/>
</dbReference>
<dbReference type="Gene3D" id="3.60.15.10">
    <property type="entry name" value="Ribonuclease Z/Hydroxyacylglutathione hydrolase-like"/>
    <property type="match status" value="1"/>
</dbReference>
<dbReference type="STRING" id="1148509.SAMN05216222_4946"/>
<dbReference type="PANTHER" id="PTHR42978">
    <property type="entry name" value="QUORUM-QUENCHING LACTONASE YTNP-RELATED-RELATED"/>
    <property type="match status" value="1"/>
</dbReference>
<protein>
    <submittedName>
        <fullName evidence="7">Glyoxylase, beta-lactamase superfamily II</fullName>
    </submittedName>
</protein>
<dbReference type="SMART" id="SM00849">
    <property type="entry name" value="Lactamase_B"/>
    <property type="match status" value="1"/>
</dbReference>
<keyword evidence="2" id="KW-0479">Metal-binding</keyword>
<sequence length="347" mass="37184">MGDLWRASLAAFFRYIKGERMRHFLIGTLGLAIALASASSMAAAPAQVGTQVPGYFRLAVGDYEVTALFDGYNDLSPKLLKGLTQSQIRALLARRSIETPGVQTAFNAFLINTGKQLILVDTGAGQCIGATAGMLSQNMQAAGYQPDQVDTVLLTHLHLDHVCGLVDAEQKPIFANATVYAAKPEADYWLDPQALAKAPEAAKAYFKIAQDSTAPYVAAGRFKTFASGQSPVPGVEATLEAGHTPGSTTYRFTSEGQSILFMGDLVHNLAVQFLHPEVSIGFDTDGQQAIKSRNQVFSAAATSKTWVTAAHLPFPGIGHIAAEGKHFQWVPVEYGPYKRAAKVPLIE</sequence>
<dbReference type="InterPro" id="IPR036866">
    <property type="entry name" value="RibonucZ/Hydroxyglut_hydro"/>
</dbReference>
<reference evidence="7 8" key="1">
    <citation type="submission" date="2016-10" db="EMBL/GenBank/DDBJ databases">
        <authorList>
            <person name="de Groot N.N."/>
        </authorList>
    </citation>
    <scope>NUCLEOTIDE SEQUENCE [LARGE SCALE GENOMIC DNA]</scope>
    <source>
        <strain evidence="7 8">LMG 26867</strain>
    </source>
</reference>
<dbReference type="EMBL" id="LT629762">
    <property type="protein sequence ID" value="SDT53586.1"/>
    <property type="molecule type" value="Genomic_DNA"/>
</dbReference>
<gene>
    <name evidence="7" type="ORF">SAMN05216222_4946</name>
</gene>
<feature type="chain" id="PRO_5009269590" evidence="5">
    <location>
        <begin position="43"/>
        <end position="347"/>
    </location>
</feature>
<evidence type="ECO:0000259" key="6">
    <source>
        <dbReference type="SMART" id="SM00849"/>
    </source>
</evidence>
<feature type="domain" description="Metallo-beta-lactamase" evidence="6">
    <location>
        <begin position="105"/>
        <end position="311"/>
    </location>
</feature>
<proteinExistence type="inferred from homology"/>
<dbReference type="CDD" id="cd07720">
    <property type="entry name" value="OPHC2-like_MBL-fold"/>
    <property type="match status" value="1"/>
</dbReference>
<dbReference type="Pfam" id="PF00753">
    <property type="entry name" value="Lactamase_B"/>
    <property type="match status" value="1"/>
</dbReference>
<accession>A0A1H2B723</accession>
<dbReference type="AlphaFoldDB" id="A0A1H2B723"/>
<organism evidence="7 8">
    <name type="scientific">Pseudomonas prosekii</name>
    <dbReference type="NCBI Taxonomy" id="1148509"/>
    <lineage>
        <taxon>Bacteria</taxon>
        <taxon>Pseudomonadati</taxon>
        <taxon>Pseudomonadota</taxon>
        <taxon>Gammaproteobacteria</taxon>
        <taxon>Pseudomonadales</taxon>
        <taxon>Pseudomonadaceae</taxon>
        <taxon>Pseudomonas</taxon>
    </lineage>
</organism>
<keyword evidence="5" id="KW-0732">Signal</keyword>
<name>A0A1H2B723_9PSED</name>
<evidence type="ECO:0000256" key="1">
    <source>
        <dbReference type="ARBA" id="ARBA00007749"/>
    </source>
</evidence>
<keyword evidence="4" id="KW-0862">Zinc</keyword>